<keyword evidence="11 15" id="KW-0234">DNA repair</keyword>
<evidence type="ECO:0000256" key="15">
    <source>
        <dbReference type="HAMAP-Rule" id="MF_01485"/>
    </source>
</evidence>
<dbReference type="InterPro" id="IPR038726">
    <property type="entry name" value="PDDEXK_AddAB-type"/>
</dbReference>
<feature type="binding site" evidence="16">
    <location>
        <begin position="20"/>
        <end position="27"/>
    </location>
    <ligand>
        <name>ATP</name>
        <dbReference type="ChEBI" id="CHEBI:30616"/>
    </ligand>
</feature>
<evidence type="ECO:0000256" key="9">
    <source>
        <dbReference type="ARBA" id="ARBA00022842"/>
    </source>
</evidence>
<proteinExistence type="inferred from homology"/>
<dbReference type="Gene3D" id="3.40.50.300">
    <property type="entry name" value="P-loop containing nucleotide triphosphate hydrolases"/>
    <property type="match status" value="2"/>
</dbReference>
<evidence type="ECO:0000256" key="12">
    <source>
        <dbReference type="ARBA" id="ARBA00023235"/>
    </source>
</evidence>
<evidence type="ECO:0000256" key="13">
    <source>
        <dbReference type="ARBA" id="ARBA00034617"/>
    </source>
</evidence>
<dbReference type="InterPro" id="IPR014017">
    <property type="entry name" value="DNA_helicase_UvrD-like_C"/>
</dbReference>
<feature type="domain" description="UvrD-like helicase ATP-binding" evidence="17">
    <location>
        <begin position="1"/>
        <end position="457"/>
    </location>
</feature>
<keyword evidence="8 15" id="KW-0067">ATP-binding</keyword>
<sequence length="1215" mass="134834">MNGELDPVNCELSGVSLVEASAGTGKTWNICGLYARLLLERSLTVEQILVVTFTQAATAELRDRIRNRLQALRSAVHAPEAADPLSVALLDRLRIKQGRTEEQLHHALDRALLEFDNASITTIHGFCQRALGDVPLSMGEPLVQDLTESDEELVDEVAWAMWRERIAPTPPDAALARWVWQEGLTADDVASALRLHESKPASMVRWPDVRLPTEPGNWSNLVARAQSVWNADQLTALLTQASAADHLNRTRIKPEHLPDRLSRAVRDWHSLLAEHTAPARHPQDGELRLFSRAYLDASCKKSAPRITHPFLDAAQALLDELEQRSADGRAAWLRALQQMLAEGHTRLRALKHVRRLQSFDDLLGRLREALLGTRGAQLAHSLRTRFPAALIDEFQDTDPVQYDIFRSIYSNTALPLFLVGDPKQAIYSFRNADLNVYLRAAASAQRRHSLIRNFRSSQGLIAALNALWGGPRQPFLIEGLGYHPIEAAGARIGTLHDSSGGPTAPLQLRRWAPPQEGQPGGKSVAKAQVCRDVATEIVRLLVAADRGTLRIDDRPVAPADIAVLVRTRAQGQMIKLALAQAGVGSVELARESVFGSALARDLAQVLRGIIEPGDLTRVRTALATRLIGLDATALFALAESADGLLSWSAQFRQWQNLWRQRGVGAMLRELGAQTRVAPRLMSTSDGDRQLTNLRHLIDLLAQQAARGLTPAALLRWFLRQVHEPPALEAAQLRLESDEHLVQIVTVHRSKGLEYPIVFCPFEWDDSRPPGAKALSTQWRDDEVHVIDYRNSDEGLPRAAENQRKLEEASERLRLSYVALTRAALRCYIYGGIYRIGNSTTTACKAKINWLVLGDTLDVLAWTSKPPSVDAIEDAWTRLAERCDSIHLSRMVPRGALPFWPGQSKQISFEALAPPRRIPAPWRVGSYTGLVRSRSDHRAVDHDLFGAAAERETMGADTDGHGLAANDILRFARGAAAGVCIHRALELADFTDRSTWPEAIAQALRETGEPAPLAQEQLLAMLDAVTCVELLPGLRLDRIEPQRRLNELEFTLPAHSLSPEAAISCLWRHGIEMPQLGFATLRGYLRGFIDLVFEHEGRFYLLDWKSNHLGDRAKDYDAQALRHAMDSGLYWLQLLLYSVALHRFLRHSQPGYDYDTHMGGALYLFVRGVRPGWLMPDGTPCGVQVHRPTRQLIEELSALLDMPGAAPATSPIETSA</sequence>
<keyword evidence="12 15" id="KW-0413">Isomerase</keyword>
<comment type="catalytic activity">
    <reaction evidence="14 15">
        <text>ATP + H2O = ADP + phosphate + H(+)</text>
        <dbReference type="Rhea" id="RHEA:13065"/>
        <dbReference type="ChEBI" id="CHEBI:15377"/>
        <dbReference type="ChEBI" id="CHEBI:15378"/>
        <dbReference type="ChEBI" id="CHEBI:30616"/>
        <dbReference type="ChEBI" id="CHEBI:43474"/>
        <dbReference type="ChEBI" id="CHEBI:456216"/>
        <dbReference type="EC" id="5.6.2.4"/>
    </reaction>
</comment>
<comment type="subunit">
    <text evidence="15">Heterotrimer of RecB, RecC and RecD. All subunits contribute to DNA-binding. Interacts with RecA.</text>
</comment>
<keyword evidence="10 15" id="KW-0238">DNA-binding</keyword>
<comment type="caution">
    <text evidence="19">The sequence shown here is derived from an EMBL/GenBank/DDBJ whole genome shotgun (WGS) entry which is preliminary data.</text>
</comment>
<evidence type="ECO:0000259" key="18">
    <source>
        <dbReference type="PROSITE" id="PS51217"/>
    </source>
</evidence>
<dbReference type="Gene3D" id="1.10.486.10">
    <property type="entry name" value="PCRA, domain 4"/>
    <property type="match status" value="1"/>
</dbReference>
<dbReference type="Gene3D" id="3.90.320.10">
    <property type="match status" value="1"/>
</dbReference>
<evidence type="ECO:0000256" key="11">
    <source>
        <dbReference type="ARBA" id="ARBA00023204"/>
    </source>
</evidence>
<evidence type="ECO:0000256" key="6">
    <source>
        <dbReference type="ARBA" id="ARBA00022806"/>
    </source>
</evidence>
<feature type="active site" description="For nuclease activity" evidence="15">
    <location>
        <position position="1102"/>
    </location>
</feature>
<comment type="cofactor">
    <cofactor evidence="15">
        <name>Mg(2+)</name>
        <dbReference type="ChEBI" id="CHEBI:18420"/>
    </cofactor>
    <text evidence="15">Binds 1 Mg(2+) ion per subunit.</text>
</comment>
<evidence type="ECO:0000256" key="7">
    <source>
        <dbReference type="ARBA" id="ARBA00022839"/>
    </source>
</evidence>
<evidence type="ECO:0000256" key="3">
    <source>
        <dbReference type="ARBA" id="ARBA00022741"/>
    </source>
</evidence>
<keyword evidence="20" id="KW-1185">Reference proteome</keyword>
<comment type="similarity">
    <text evidence="15">Belongs to the helicase family. UvrD subfamily.</text>
</comment>
<dbReference type="EC" id="5.6.2.4" evidence="15"/>
<comment type="catalytic activity">
    <reaction evidence="13 15">
        <text>Couples ATP hydrolysis with the unwinding of duplex DNA by translocating in the 3'-5' direction.</text>
        <dbReference type="EC" id="5.6.2.4"/>
    </reaction>
</comment>
<dbReference type="SUPFAM" id="SSF52980">
    <property type="entry name" value="Restriction endonuclease-like"/>
    <property type="match status" value="1"/>
</dbReference>
<evidence type="ECO:0000256" key="2">
    <source>
        <dbReference type="ARBA" id="ARBA00022723"/>
    </source>
</evidence>
<protein>
    <recommendedName>
        <fullName evidence="15">RecBCD enzyme subunit RecB</fullName>
        <ecNumber evidence="15">3.1.11.5</ecNumber>
        <ecNumber evidence="15">5.6.2.4</ecNumber>
    </recommendedName>
    <alternativeName>
        <fullName evidence="15">DNA 3'-5' helicase subunit RecB</fullName>
    </alternativeName>
    <alternativeName>
        <fullName evidence="15">Exonuclease V subunit RecB</fullName>
        <shortName evidence="15">ExoV subunit RecB</shortName>
    </alternativeName>
    <alternativeName>
        <fullName evidence="15">Helicase/nuclease RecBCD subunit RecB</fullName>
    </alternativeName>
</protein>
<evidence type="ECO:0000256" key="5">
    <source>
        <dbReference type="ARBA" id="ARBA00022801"/>
    </source>
</evidence>
<dbReference type="InterPro" id="IPR011335">
    <property type="entry name" value="Restrct_endonuc-II-like"/>
</dbReference>
<evidence type="ECO:0000313" key="20">
    <source>
        <dbReference type="Proteomes" id="UP001595556"/>
    </source>
</evidence>
<comment type="domain">
    <text evidence="15">The C-terminal domain has nuclease activity and interacts with RecD. It interacts with RecA, facilitating its loading onto ssDNA.</text>
</comment>
<keyword evidence="3 15" id="KW-0547">Nucleotide-binding</keyword>
<comment type="catalytic activity">
    <reaction evidence="15">
        <text>Exonucleolytic cleavage (in the presence of ATP) in either 5'- to 3'- or 3'- to 5'-direction to yield 5'-phosphooligonucleotides.</text>
        <dbReference type="EC" id="3.1.11.5"/>
    </reaction>
</comment>
<keyword evidence="2 15" id="KW-0479">Metal-binding</keyword>
<gene>
    <name evidence="15 19" type="primary">recB</name>
    <name evidence="19" type="ORF">ACFOEN_14665</name>
</gene>
<evidence type="ECO:0000256" key="4">
    <source>
        <dbReference type="ARBA" id="ARBA00022763"/>
    </source>
</evidence>
<dbReference type="InterPro" id="IPR011604">
    <property type="entry name" value="PDDEXK-like_dom_sf"/>
</dbReference>
<feature type="region of interest" description="DNA-binding and helicase activity, interacts with RecC" evidence="15">
    <location>
        <begin position="1"/>
        <end position="903"/>
    </location>
</feature>
<dbReference type="SUPFAM" id="SSF52540">
    <property type="entry name" value="P-loop containing nucleoside triphosphate hydrolases"/>
    <property type="match status" value="1"/>
</dbReference>
<dbReference type="Pfam" id="PF13361">
    <property type="entry name" value="UvrD_C"/>
    <property type="match status" value="1"/>
</dbReference>
<dbReference type="InterPro" id="IPR027417">
    <property type="entry name" value="P-loop_NTPase"/>
</dbReference>
<keyword evidence="1 15" id="KW-0540">Nuclease</keyword>
<feature type="binding site" evidence="15">
    <location>
        <position position="981"/>
    </location>
    <ligand>
        <name>Mg(2+)</name>
        <dbReference type="ChEBI" id="CHEBI:18420"/>
    </ligand>
</feature>
<dbReference type="PANTHER" id="PTHR11070:SF23">
    <property type="entry name" value="RECBCD ENZYME SUBUNIT RECB"/>
    <property type="match status" value="1"/>
</dbReference>
<dbReference type="Pfam" id="PF00580">
    <property type="entry name" value="UvrD-helicase"/>
    <property type="match status" value="1"/>
</dbReference>
<reference evidence="20" key="1">
    <citation type="journal article" date="2019" name="Int. J. Syst. Evol. Microbiol.">
        <title>The Global Catalogue of Microorganisms (GCM) 10K type strain sequencing project: providing services to taxonomists for standard genome sequencing and annotation.</title>
        <authorList>
            <consortium name="The Broad Institute Genomics Platform"/>
            <consortium name="The Broad Institute Genome Sequencing Center for Infectious Disease"/>
            <person name="Wu L."/>
            <person name="Ma J."/>
        </authorList>
    </citation>
    <scope>NUCLEOTIDE SEQUENCE [LARGE SCALE GENOMIC DNA]</scope>
    <source>
        <strain evidence="20">KCTC 52168</strain>
    </source>
</reference>
<evidence type="ECO:0000256" key="10">
    <source>
        <dbReference type="ARBA" id="ARBA00023125"/>
    </source>
</evidence>
<dbReference type="RefSeq" id="WP_377305199.1">
    <property type="nucleotide sequence ID" value="NZ_CP180191.1"/>
</dbReference>
<keyword evidence="6 15" id="KW-0347">Helicase</keyword>
<keyword evidence="4 15" id="KW-0227">DNA damage</keyword>
<dbReference type="InterPro" id="IPR000212">
    <property type="entry name" value="DNA_helicase_UvrD/REP"/>
</dbReference>
<evidence type="ECO:0000256" key="8">
    <source>
        <dbReference type="ARBA" id="ARBA00022840"/>
    </source>
</evidence>
<organism evidence="19 20">
    <name type="scientific">Piscinibacterium candidicorallinum</name>
    <dbReference type="NCBI Taxonomy" id="1793872"/>
    <lineage>
        <taxon>Bacteria</taxon>
        <taxon>Pseudomonadati</taxon>
        <taxon>Pseudomonadota</taxon>
        <taxon>Betaproteobacteria</taxon>
        <taxon>Burkholderiales</taxon>
        <taxon>Piscinibacterium</taxon>
    </lineage>
</organism>
<comment type="function">
    <text evidence="15">A helicase/nuclease that prepares dsDNA breaks (DSB) for recombinational DNA repair. Binds to DSBs and unwinds DNA via a highly rapid and processive ATP-dependent bidirectional helicase activity. Unwinds dsDNA until it encounters a Chi (crossover hotspot instigator) sequence from the 3' direction. Cuts ssDNA a few nucleotides 3' to the Chi site. The properties and activities of the enzyme are changed at Chi. The Chi-altered holoenzyme produces a long 3'-ssDNA overhang and facilitates RecA-binding to the ssDNA for homologous DNA recombination and repair. Holoenzyme degrades any linearized DNA that is unable to undergo homologous recombination. In the holoenzyme this subunit contributes ATPase, 3'-5' helicase, exonuclease activity and loads RecA onto ssDNA.</text>
</comment>
<evidence type="ECO:0000256" key="1">
    <source>
        <dbReference type="ARBA" id="ARBA00022722"/>
    </source>
</evidence>
<dbReference type="GO" id="GO:0008854">
    <property type="term" value="F:exodeoxyribonuclease V activity"/>
    <property type="evidence" value="ECO:0007669"/>
    <property type="project" value="UniProtKB-EC"/>
</dbReference>
<dbReference type="EMBL" id="JBHRTI010000010">
    <property type="protein sequence ID" value="MFC3148870.1"/>
    <property type="molecule type" value="Genomic_DNA"/>
</dbReference>
<dbReference type="InterPro" id="IPR014016">
    <property type="entry name" value="UvrD-like_ATP-bd"/>
</dbReference>
<dbReference type="PROSITE" id="PS51217">
    <property type="entry name" value="UVRD_HELICASE_CTER"/>
    <property type="match status" value="1"/>
</dbReference>
<evidence type="ECO:0000259" key="17">
    <source>
        <dbReference type="PROSITE" id="PS51198"/>
    </source>
</evidence>
<feature type="region of interest" description="Nuclease activity, interacts with RecD and RecA" evidence="15">
    <location>
        <begin position="920"/>
        <end position="1215"/>
    </location>
</feature>
<dbReference type="PROSITE" id="PS51198">
    <property type="entry name" value="UVRD_HELICASE_ATP_BIND"/>
    <property type="match status" value="1"/>
</dbReference>
<evidence type="ECO:0000256" key="14">
    <source>
        <dbReference type="ARBA" id="ARBA00048988"/>
    </source>
</evidence>
<comment type="domain">
    <text evidence="15">The N-terminal DNA-binding domain is a ssDNA-dependent ATPase and has ATP-dependent 3'-5' helicase function. This domain interacts with RecC.</text>
</comment>
<dbReference type="HAMAP" id="MF_01485">
    <property type="entry name" value="RecB"/>
    <property type="match status" value="1"/>
</dbReference>
<dbReference type="Gene3D" id="1.10.3170.10">
    <property type="entry name" value="Recbcd, chain B, domain 2"/>
    <property type="match status" value="1"/>
</dbReference>
<dbReference type="InterPro" id="IPR004586">
    <property type="entry name" value="RecB"/>
</dbReference>
<feature type="domain" description="UvrD-like helicase C-terminal" evidence="18">
    <location>
        <begin position="489"/>
        <end position="751"/>
    </location>
</feature>
<feature type="binding site" evidence="15">
    <location>
        <position position="1089"/>
    </location>
    <ligand>
        <name>Mg(2+)</name>
        <dbReference type="ChEBI" id="CHEBI:18420"/>
    </ligand>
</feature>
<keyword evidence="9 15" id="KW-0460">Magnesium</keyword>
<evidence type="ECO:0000313" key="19">
    <source>
        <dbReference type="EMBL" id="MFC3148870.1"/>
    </source>
</evidence>
<keyword evidence="7 15" id="KW-0269">Exonuclease</keyword>
<dbReference type="Pfam" id="PF12705">
    <property type="entry name" value="PDDEXK_1"/>
    <property type="match status" value="1"/>
</dbReference>
<evidence type="ECO:0000256" key="16">
    <source>
        <dbReference type="PROSITE-ProRule" id="PRU00560"/>
    </source>
</evidence>
<dbReference type="PANTHER" id="PTHR11070">
    <property type="entry name" value="UVRD / RECB / PCRA DNA HELICASE FAMILY MEMBER"/>
    <property type="match status" value="1"/>
</dbReference>
<dbReference type="EC" id="3.1.11.5" evidence="15"/>
<dbReference type="CDD" id="cd22352">
    <property type="entry name" value="RecB_C-like"/>
    <property type="match status" value="1"/>
</dbReference>
<name>A0ABV7H8S0_9BURK</name>
<keyword evidence="5 15" id="KW-0378">Hydrolase</keyword>
<dbReference type="NCBIfam" id="TIGR00609">
    <property type="entry name" value="recB"/>
    <property type="match status" value="1"/>
</dbReference>
<accession>A0ABV7H8S0</accession>
<feature type="binding site" evidence="15">
    <location>
        <position position="1102"/>
    </location>
    <ligand>
        <name>Mg(2+)</name>
        <dbReference type="ChEBI" id="CHEBI:18420"/>
    </ligand>
</feature>
<dbReference type="Proteomes" id="UP001595556">
    <property type="component" value="Unassembled WGS sequence"/>
</dbReference>
<comment type="miscellaneous">
    <text evidence="15">In the RecBCD complex, RecB has a slow 3'-5' helicase, an exonuclease activity and loads RecA onto ssDNA, RecD has a fast 5'-3' helicase activity, while RecC stimulates the ATPase and processivity of the RecB helicase and contributes to recognition of the Chi site.</text>
</comment>